<dbReference type="InterPro" id="IPR001387">
    <property type="entry name" value="Cro/C1-type_HTH"/>
</dbReference>
<evidence type="ECO:0000313" key="2">
    <source>
        <dbReference type="EMBL" id="MDP1452108.1"/>
    </source>
</evidence>
<gene>
    <name evidence="2" type="ORF">Q8G36_13660</name>
</gene>
<organism evidence="2 3">
    <name type="scientific">Peribacillus frigoritolerans</name>
    <dbReference type="NCBI Taxonomy" id="450367"/>
    <lineage>
        <taxon>Bacteria</taxon>
        <taxon>Bacillati</taxon>
        <taxon>Bacillota</taxon>
        <taxon>Bacilli</taxon>
        <taxon>Bacillales</taxon>
        <taxon>Bacillaceae</taxon>
        <taxon>Peribacillus</taxon>
    </lineage>
</organism>
<protein>
    <recommendedName>
        <fullName evidence="1">HTH cro/C1-type domain-containing protein</fullName>
    </recommendedName>
</protein>
<feature type="domain" description="HTH cro/C1-type" evidence="1">
    <location>
        <begin position="7"/>
        <end position="62"/>
    </location>
</feature>
<accession>A0AA90P1Z0</accession>
<dbReference type="RefSeq" id="WP_305160539.1">
    <property type="nucleotide sequence ID" value="NZ_JAUUTW010000013.1"/>
</dbReference>
<dbReference type="Proteomes" id="UP001178275">
    <property type="component" value="Unassembled WGS sequence"/>
</dbReference>
<dbReference type="EMBL" id="JAUUTW010000013">
    <property type="protein sequence ID" value="MDP1452108.1"/>
    <property type="molecule type" value="Genomic_DNA"/>
</dbReference>
<dbReference type="PROSITE" id="PS50943">
    <property type="entry name" value="HTH_CROC1"/>
    <property type="match status" value="1"/>
</dbReference>
<dbReference type="AlphaFoldDB" id="A0AA90P1Z0"/>
<proteinExistence type="predicted"/>
<sequence>METIHPLKQISQIFQISLAYIANELDVKRQTVNEWVGKRRRPIPKKHIPKIAAIFNLDERWFGKSLLKGSEVLELQRIYIDRNATFEEYEDFFVDDDGVEHVITKYYSPEQDVSRQLHEEEKVKSVIEDVQQLLERELGEFNHSYQDIMRGVLSILDSKERGKVRMLSDVIDFLLYRDHGFGGFEIKDKNVEGKFDEIYEYYQKK</sequence>
<dbReference type="CDD" id="cd00093">
    <property type="entry name" value="HTH_XRE"/>
    <property type="match status" value="1"/>
</dbReference>
<comment type="caution">
    <text evidence="2">The sequence shown here is derived from an EMBL/GenBank/DDBJ whole genome shotgun (WGS) entry which is preliminary data.</text>
</comment>
<evidence type="ECO:0000313" key="3">
    <source>
        <dbReference type="Proteomes" id="UP001178275"/>
    </source>
</evidence>
<reference evidence="2" key="1">
    <citation type="submission" date="2023-07" db="EMBL/GenBank/DDBJ databases">
        <title>Murine gut Bacillus species.</title>
        <authorList>
            <person name="Gutman E."/>
            <person name="Hashuel R."/>
            <person name="Litvak Y."/>
        </authorList>
    </citation>
    <scope>NUCLEOTIDE SEQUENCE</scope>
    <source>
        <strain evidence="2">RU293</strain>
    </source>
</reference>
<name>A0AA90P1Z0_9BACI</name>
<evidence type="ECO:0000259" key="1">
    <source>
        <dbReference type="PROSITE" id="PS50943"/>
    </source>
</evidence>